<evidence type="ECO:0000256" key="1">
    <source>
        <dbReference type="PROSITE-ProRule" id="PRU00285"/>
    </source>
</evidence>
<feature type="compositionally biased region" description="Polar residues" evidence="3">
    <location>
        <begin position="225"/>
        <end position="264"/>
    </location>
</feature>
<dbReference type="PRINTS" id="PR00299">
    <property type="entry name" value="ACRYSTALLIN"/>
</dbReference>
<evidence type="ECO:0000256" key="2">
    <source>
        <dbReference type="RuleBase" id="RU003616"/>
    </source>
</evidence>
<evidence type="ECO:0000313" key="5">
    <source>
        <dbReference type="EMBL" id="VDI38664.1"/>
    </source>
</evidence>
<dbReference type="GO" id="GO:0005634">
    <property type="term" value="C:nucleus"/>
    <property type="evidence" value="ECO:0007669"/>
    <property type="project" value="TreeGrafter"/>
</dbReference>
<dbReference type="InterPro" id="IPR002068">
    <property type="entry name" value="A-crystallin/Hsp20_dom"/>
</dbReference>
<dbReference type="GO" id="GO:0005737">
    <property type="term" value="C:cytoplasm"/>
    <property type="evidence" value="ECO:0007669"/>
    <property type="project" value="TreeGrafter"/>
</dbReference>
<dbReference type="Gene3D" id="2.60.40.790">
    <property type="match status" value="2"/>
</dbReference>
<dbReference type="Pfam" id="PF00011">
    <property type="entry name" value="HSP20"/>
    <property type="match status" value="2"/>
</dbReference>
<dbReference type="GO" id="GO:0042026">
    <property type="term" value="P:protein refolding"/>
    <property type="evidence" value="ECO:0007669"/>
    <property type="project" value="TreeGrafter"/>
</dbReference>
<name>A0A8B6ETN9_MYTGA</name>
<dbReference type="PANTHER" id="PTHR45640">
    <property type="entry name" value="HEAT SHOCK PROTEIN HSP-12.2-RELATED"/>
    <property type="match status" value="1"/>
</dbReference>
<dbReference type="OrthoDB" id="10060792at2759"/>
<dbReference type="GO" id="GO:0009408">
    <property type="term" value="P:response to heat"/>
    <property type="evidence" value="ECO:0007669"/>
    <property type="project" value="TreeGrafter"/>
</dbReference>
<dbReference type="EMBL" id="UYJE01005610">
    <property type="protein sequence ID" value="VDI38664.1"/>
    <property type="molecule type" value="Genomic_DNA"/>
</dbReference>
<dbReference type="GO" id="GO:0051082">
    <property type="term" value="F:unfolded protein binding"/>
    <property type="evidence" value="ECO:0007669"/>
    <property type="project" value="TreeGrafter"/>
</dbReference>
<dbReference type="PROSITE" id="PS01031">
    <property type="entry name" value="SHSP"/>
    <property type="match status" value="2"/>
</dbReference>
<dbReference type="PANTHER" id="PTHR45640:SF26">
    <property type="entry name" value="RE23625P"/>
    <property type="match status" value="1"/>
</dbReference>
<comment type="similarity">
    <text evidence="1 2">Belongs to the small heat shock protein (HSP20) family.</text>
</comment>
<dbReference type="InterPro" id="IPR008978">
    <property type="entry name" value="HSP20-like_chaperone"/>
</dbReference>
<dbReference type="Proteomes" id="UP000596742">
    <property type="component" value="Unassembled WGS sequence"/>
</dbReference>
<dbReference type="SMR" id="A0A8B6ETN9"/>
<evidence type="ECO:0000259" key="4">
    <source>
        <dbReference type="PROSITE" id="PS01031"/>
    </source>
</evidence>
<organism evidence="5 6">
    <name type="scientific">Mytilus galloprovincialis</name>
    <name type="common">Mediterranean mussel</name>
    <dbReference type="NCBI Taxonomy" id="29158"/>
    <lineage>
        <taxon>Eukaryota</taxon>
        <taxon>Metazoa</taxon>
        <taxon>Spiralia</taxon>
        <taxon>Lophotrochozoa</taxon>
        <taxon>Mollusca</taxon>
        <taxon>Bivalvia</taxon>
        <taxon>Autobranchia</taxon>
        <taxon>Pteriomorphia</taxon>
        <taxon>Mytilida</taxon>
        <taxon>Mytiloidea</taxon>
        <taxon>Mytilidae</taxon>
        <taxon>Mytilinae</taxon>
        <taxon>Mytilus</taxon>
    </lineage>
</organism>
<comment type="caution">
    <text evidence="5">The sequence shown here is derived from an EMBL/GenBank/DDBJ whole genome shotgun (WGS) entry which is preliminary data.</text>
</comment>
<feature type="domain" description="SHSP" evidence="4">
    <location>
        <begin position="253"/>
        <end position="364"/>
    </location>
</feature>
<evidence type="ECO:0000313" key="6">
    <source>
        <dbReference type="Proteomes" id="UP000596742"/>
    </source>
</evidence>
<accession>A0A8B6ETN9</accession>
<feature type="domain" description="SHSP" evidence="4">
    <location>
        <begin position="68"/>
        <end position="182"/>
    </location>
</feature>
<dbReference type="CDD" id="cd06526">
    <property type="entry name" value="metazoan_ACD"/>
    <property type="match status" value="2"/>
</dbReference>
<dbReference type="InterPro" id="IPR001436">
    <property type="entry name" value="Alpha-crystallin/sHSP_animal"/>
</dbReference>
<gene>
    <name evidence="5" type="ORF">MGAL_10B055781</name>
</gene>
<keyword evidence="6" id="KW-1185">Reference proteome</keyword>
<reference evidence="5" key="1">
    <citation type="submission" date="2018-11" db="EMBL/GenBank/DDBJ databases">
        <authorList>
            <person name="Alioto T."/>
            <person name="Alioto T."/>
        </authorList>
    </citation>
    <scope>NUCLEOTIDE SEQUENCE</scope>
</reference>
<dbReference type="SUPFAM" id="SSF49764">
    <property type="entry name" value="HSP20-like chaperones"/>
    <property type="match status" value="2"/>
</dbReference>
<feature type="region of interest" description="Disordered" evidence="3">
    <location>
        <begin position="181"/>
        <end position="269"/>
    </location>
</feature>
<evidence type="ECO:0000256" key="3">
    <source>
        <dbReference type="SAM" id="MobiDB-lite"/>
    </source>
</evidence>
<dbReference type="AlphaFoldDB" id="A0A8B6ETN9"/>
<feature type="compositionally biased region" description="Polar residues" evidence="3">
    <location>
        <begin position="201"/>
        <end position="214"/>
    </location>
</feature>
<sequence>MAHRIPIQQDNLSFQERQSKVWEDMERDMDMRRKEWESDIERMRGDFFNLKPCDDGLESLNDKFRFKDGMEDAKLVIEKDQNGRPVFRARFNVKDYQPEEVNVKMDGDRVVVNAAHQEKDGSKSVSREFSREVNIPREVDPLLLQCTISSDGVLSVEAPMPTPQYPQVMDNPRTTHRIIPQTSSHVSSTPPRNTPPPSATQTPAGHTSSFTTFMSGPKGAAPPYTSVQSTMSNSSPKQYTPLASTSVSSSKYDTRNSVDSSPAPTESDKKFRVEVDIEDFNPEELSVKTVDKKLVISASRMERIGSRTSTKELNREFHLPDTVDPMAVKAFFSESGKMIIEAPYMKTITVGHFSGHEGSPLSGR</sequence>
<protein>
    <recommendedName>
        <fullName evidence="4">SHSP domain-containing protein</fullName>
    </recommendedName>
</protein>
<proteinExistence type="inferred from homology"/>